<sequence length="133" mass="15074">MSVLQSQIPDFMRLECYAANYSFMLLIMDTIQSGKFSQFGVCVCIGLIHRQQTIPNCLTVLAGFITINAIPGKLHTSVTLQNSMEYSLGNVRKWYSDWSVVEVCMGTTAKNLPMEYATKTTHYVSEIWHHPKC</sequence>
<dbReference type="InParanoid" id="A0A2P6MTG6"/>
<accession>A0A2P6MTG6</accession>
<proteinExistence type="predicted"/>
<evidence type="ECO:0000313" key="2">
    <source>
        <dbReference type="Proteomes" id="UP000241769"/>
    </source>
</evidence>
<evidence type="ECO:0000313" key="1">
    <source>
        <dbReference type="EMBL" id="PRP74974.1"/>
    </source>
</evidence>
<name>A0A2P6MTG6_9EUKA</name>
<dbReference type="EMBL" id="MDYQ01000422">
    <property type="protein sequence ID" value="PRP74974.1"/>
    <property type="molecule type" value="Genomic_DNA"/>
</dbReference>
<organism evidence="1 2">
    <name type="scientific">Planoprotostelium fungivorum</name>
    <dbReference type="NCBI Taxonomy" id="1890364"/>
    <lineage>
        <taxon>Eukaryota</taxon>
        <taxon>Amoebozoa</taxon>
        <taxon>Evosea</taxon>
        <taxon>Variosea</taxon>
        <taxon>Cavosteliida</taxon>
        <taxon>Cavosteliaceae</taxon>
        <taxon>Planoprotostelium</taxon>
    </lineage>
</organism>
<protein>
    <submittedName>
        <fullName evidence="1">Uncharacterized protein</fullName>
    </submittedName>
</protein>
<gene>
    <name evidence="1" type="ORF">PROFUN_16028</name>
</gene>
<reference evidence="1 2" key="1">
    <citation type="journal article" date="2018" name="Genome Biol. Evol.">
        <title>Multiple Roots of Fruiting Body Formation in Amoebozoa.</title>
        <authorList>
            <person name="Hillmann F."/>
            <person name="Forbes G."/>
            <person name="Novohradska S."/>
            <person name="Ferling I."/>
            <person name="Riege K."/>
            <person name="Groth M."/>
            <person name="Westermann M."/>
            <person name="Marz M."/>
            <person name="Spaller T."/>
            <person name="Winckler T."/>
            <person name="Schaap P."/>
            <person name="Glockner G."/>
        </authorList>
    </citation>
    <scope>NUCLEOTIDE SEQUENCE [LARGE SCALE GENOMIC DNA]</scope>
    <source>
        <strain evidence="1 2">Jena</strain>
    </source>
</reference>
<comment type="caution">
    <text evidence="1">The sequence shown here is derived from an EMBL/GenBank/DDBJ whole genome shotgun (WGS) entry which is preliminary data.</text>
</comment>
<keyword evidence="2" id="KW-1185">Reference proteome</keyword>
<dbReference type="AlphaFoldDB" id="A0A2P6MTG6"/>
<dbReference type="Proteomes" id="UP000241769">
    <property type="component" value="Unassembled WGS sequence"/>
</dbReference>